<dbReference type="KEGG" id="tee:Tel_01270"/>
<dbReference type="InterPro" id="IPR050790">
    <property type="entry name" value="ExbB/TolQ_transport"/>
</dbReference>
<dbReference type="InterPro" id="IPR002898">
    <property type="entry name" value="MotA_ExbB_proton_chnl"/>
</dbReference>
<sequence length="244" mass="26264">MENTLPAAPGTLDGRLAQLAQWLEVGGPVVAILLAMSVLALAIVLLKLYQFHAVRIGERRLPRQVLALYRGGRAQEALRLADNSPNPVAQLLALTLRGRQRELDEARVREEVYRVGAACLERLRAYQRPLEVIASLAPLLGLLGTVMGMIKAFQQLQNAGARIDPAMLSGGIWEALLTTAVGLGVAIPVVALASFFERRVERLAHDMNDAVTQMFTVDLGRDAAIAAIQASADAGHDRAVAVSH</sequence>
<dbReference type="PANTHER" id="PTHR30625:SF11">
    <property type="entry name" value="MOTA_TOLQ_EXBB PROTON CHANNEL DOMAIN-CONTAINING PROTEIN"/>
    <property type="match status" value="1"/>
</dbReference>
<organism evidence="9 10">
    <name type="scientific">Candidatus Tenderia electrophaga</name>
    <dbReference type="NCBI Taxonomy" id="1748243"/>
    <lineage>
        <taxon>Bacteria</taxon>
        <taxon>Pseudomonadati</taxon>
        <taxon>Pseudomonadota</taxon>
        <taxon>Gammaproteobacteria</taxon>
        <taxon>Candidatus Tenderiales</taxon>
        <taxon>Candidatus Tenderiaceae</taxon>
        <taxon>Candidatus Tenderia</taxon>
    </lineage>
</organism>
<evidence type="ECO:0000259" key="8">
    <source>
        <dbReference type="Pfam" id="PF01618"/>
    </source>
</evidence>
<keyword evidence="10" id="KW-1185">Reference proteome</keyword>
<keyword evidence="5 7" id="KW-0472">Membrane</keyword>
<keyword evidence="2" id="KW-1003">Cell membrane</keyword>
<evidence type="ECO:0000256" key="7">
    <source>
        <dbReference type="SAM" id="Phobius"/>
    </source>
</evidence>
<feature type="transmembrane region" description="Helical" evidence="7">
    <location>
        <begin position="172"/>
        <end position="196"/>
    </location>
</feature>
<feature type="transmembrane region" description="Helical" evidence="7">
    <location>
        <begin position="132"/>
        <end position="152"/>
    </location>
</feature>
<evidence type="ECO:0000256" key="6">
    <source>
        <dbReference type="RuleBase" id="RU004057"/>
    </source>
</evidence>
<gene>
    <name evidence="9" type="ORF">Tel_01270</name>
</gene>
<evidence type="ECO:0000256" key="1">
    <source>
        <dbReference type="ARBA" id="ARBA00004651"/>
    </source>
</evidence>
<keyword evidence="9" id="KW-0282">Flagellum</keyword>
<comment type="similarity">
    <text evidence="6">Belongs to the exbB/tolQ family.</text>
</comment>
<evidence type="ECO:0000256" key="2">
    <source>
        <dbReference type="ARBA" id="ARBA00022475"/>
    </source>
</evidence>
<dbReference type="GO" id="GO:0017038">
    <property type="term" value="P:protein import"/>
    <property type="evidence" value="ECO:0007669"/>
    <property type="project" value="TreeGrafter"/>
</dbReference>
<feature type="domain" description="MotA/TolQ/ExbB proton channel" evidence="8">
    <location>
        <begin position="90"/>
        <end position="208"/>
    </location>
</feature>
<dbReference type="STRING" id="1748243.Tel_01270"/>
<proteinExistence type="inferred from homology"/>
<dbReference type="PANTHER" id="PTHR30625">
    <property type="entry name" value="PROTEIN TOLQ"/>
    <property type="match status" value="1"/>
</dbReference>
<dbReference type="Pfam" id="PF01618">
    <property type="entry name" value="MotA_ExbB"/>
    <property type="match status" value="1"/>
</dbReference>
<evidence type="ECO:0000313" key="9">
    <source>
        <dbReference type="EMBL" id="ALP51877.1"/>
    </source>
</evidence>
<dbReference type="Proteomes" id="UP000055136">
    <property type="component" value="Chromosome"/>
</dbReference>
<evidence type="ECO:0000313" key="10">
    <source>
        <dbReference type="Proteomes" id="UP000055136"/>
    </source>
</evidence>
<keyword evidence="6" id="KW-0813">Transport</keyword>
<dbReference type="EMBL" id="CP013099">
    <property type="protein sequence ID" value="ALP51877.1"/>
    <property type="molecule type" value="Genomic_DNA"/>
</dbReference>
<keyword evidence="3 7" id="KW-0812">Transmembrane</keyword>
<keyword evidence="9" id="KW-0969">Cilium</keyword>
<keyword evidence="4 7" id="KW-1133">Transmembrane helix</keyword>
<keyword evidence="6" id="KW-0653">Protein transport</keyword>
<evidence type="ECO:0000256" key="3">
    <source>
        <dbReference type="ARBA" id="ARBA00022692"/>
    </source>
</evidence>
<name>A0A0S2T9R3_9GAMM</name>
<comment type="subcellular location">
    <subcellularLocation>
        <location evidence="1">Cell membrane</location>
        <topology evidence="1">Multi-pass membrane protein</topology>
    </subcellularLocation>
    <subcellularLocation>
        <location evidence="6">Membrane</location>
        <topology evidence="6">Multi-pass membrane protein</topology>
    </subcellularLocation>
</comment>
<evidence type="ECO:0000256" key="5">
    <source>
        <dbReference type="ARBA" id="ARBA00023136"/>
    </source>
</evidence>
<evidence type="ECO:0000256" key="4">
    <source>
        <dbReference type="ARBA" id="ARBA00022989"/>
    </source>
</evidence>
<accession>A0A0S2T9R3</accession>
<dbReference type="AlphaFoldDB" id="A0A0S2T9R3"/>
<protein>
    <submittedName>
        <fullName evidence="9">Flagellar motor protein MotA</fullName>
    </submittedName>
</protein>
<keyword evidence="9" id="KW-0966">Cell projection</keyword>
<dbReference type="GO" id="GO:0005886">
    <property type="term" value="C:plasma membrane"/>
    <property type="evidence" value="ECO:0007669"/>
    <property type="project" value="UniProtKB-SubCell"/>
</dbReference>
<feature type="transmembrane region" description="Helical" evidence="7">
    <location>
        <begin position="29"/>
        <end position="49"/>
    </location>
</feature>
<reference evidence="9" key="1">
    <citation type="submission" date="2015-10" db="EMBL/GenBank/DDBJ databases">
        <title>Description of Candidatus Tenderia electrophaga gen. nov, sp. nov., an Uncultivated Electroautotroph from a Biocathode Enrichment.</title>
        <authorList>
            <person name="Eddie B.J."/>
            <person name="Malanoski A.P."/>
            <person name="Wang Z."/>
            <person name="Hall R.J."/>
            <person name="Oh S.D."/>
            <person name="Heiner C."/>
            <person name="Lin B."/>
            <person name="Strycharz-Glaven S.M."/>
        </authorList>
    </citation>
    <scope>NUCLEOTIDE SEQUENCE [LARGE SCALE GENOMIC DNA]</scope>
    <source>
        <strain evidence="9">NRL1</strain>
    </source>
</reference>